<dbReference type="EMBL" id="CAJNOR010003923">
    <property type="protein sequence ID" value="CAF1460143.1"/>
    <property type="molecule type" value="Genomic_DNA"/>
</dbReference>
<name>A0A815Q998_ADIRI</name>
<keyword evidence="3" id="KW-1185">Reference proteome</keyword>
<sequence length="109" mass="11855">LLILGSATGFVFAPLFPLSISLINQRLNVVPVLLASVLCGAAFGAIVFQKLAGIIMDKNPKHFPTLLIVCILISITLYIISCFIRRRNRPAIPNGVILTLDTFYEGDAQ</sequence>
<gene>
    <name evidence="2" type="ORF">XAT740_LOCUS37390</name>
</gene>
<dbReference type="AlphaFoldDB" id="A0A815Q998"/>
<keyword evidence="1" id="KW-1133">Transmembrane helix</keyword>
<evidence type="ECO:0000313" key="2">
    <source>
        <dbReference type="EMBL" id="CAF1460143.1"/>
    </source>
</evidence>
<reference evidence="2" key="1">
    <citation type="submission" date="2021-02" db="EMBL/GenBank/DDBJ databases">
        <authorList>
            <person name="Nowell W R."/>
        </authorList>
    </citation>
    <scope>NUCLEOTIDE SEQUENCE</scope>
</reference>
<feature type="transmembrane region" description="Helical" evidence="1">
    <location>
        <begin position="63"/>
        <end position="84"/>
    </location>
</feature>
<keyword evidence="1" id="KW-0472">Membrane</keyword>
<evidence type="ECO:0000313" key="3">
    <source>
        <dbReference type="Proteomes" id="UP000663828"/>
    </source>
</evidence>
<comment type="caution">
    <text evidence="2">The sequence shown here is derived from an EMBL/GenBank/DDBJ whole genome shotgun (WGS) entry which is preliminary data.</text>
</comment>
<feature type="non-terminal residue" evidence="2">
    <location>
        <position position="109"/>
    </location>
</feature>
<feature type="transmembrane region" description="Helical" evidence="1">
    <location>
        <begin position="30"/>
        <end position="51"/>
    </location>
</feature>
<evidence type="ECO:0000256" key="1">
    <source>
        <dbReference type="SAM" id="Phobius"/>
    </source>
</evidence>
<feature type="transmembrane region" description="Helical" evidence="1">
    <location>
        <begin position="6"/>
        <end position="23"/>
    </location>
</feature>
<organism evidence="2 3">
    <name type="scientific">Adineta ricciae</name>
    <name type="common">Rotifer</name>
    <dbReference type="NCBI Taxonomy" id="249248"/>
    <lineage>
        <taxon>Eukaryota</taxon>
        <taxon>Metazoa</taxon>
        <taxon>Spiralia</taxon>
        <taxon>Gnathifera</taxon>
        <taxon>Rotifera</taxon>
        <taxon>Eurotatoria</taxon>
        <taxon>Bdelloidea</taxon>
        <taxon>Adinetida</taxon>
        <taxon>Adinetidae</taxon>
        <taxon>Adineta</taxon>
    </lineage>
</organism>
<dbReference type="SUPFAM" id="SSF103473">
    <property type="entry name" value="MFS general substrate transporter"/>
    <property type="match status" value="1"/>
</dbReference>
<dbReference type="InterPro" id="IPR036259">
    <property type="entry name" value="MFS_trans_sf"/>
</dbReference>
<keyword evidence="1" id="KW-0812">Transmembrane</keyword>
<accession>A0A815Q998</accession>
<proteinExistence type="predicted"/>
<protein>
    <submittedName>
        <fullName evidence="2">Uncharacterized protein</fullName>
    </submittedName>
</protein>
<dbReference type="Proteomes" id="UP000663828">
    <property type="component" value="Unassembled WGS sequence"/>
</dbReference>